<sequence>MAEVVVAEVRSECRPRSGQQGRSSENFVLADIPEGARELVWRTEPDSAGIRFSVMADVRANLDRPVLSNIVSGSRTAIPRERKSLSHRGFYISQPSGATDEFVVRAYAVVP</sequence>
<organism evidence="1 2">
    <name type="scientific">Nocardia transvalensis</name>
    <dbReference type="NCBI Taxonomy" id="37333"/>
    <lineage>
        <taxon>Bacteria</taxon>
        <taxon>Bacillati</taxon>
        <taxon>Actinomycetota</taxon>
        <taxon>Actinomycetes</taxon>
        <taxon>Mycobacteriales</taxon>
        <taxon>Nocardiaceae</taxon>
        <taxon>Nocardia</taxon>
    </lineage>
</organism>
<accession>A0A7W9UGK7</accession>
<dbReference type="RefSeq" id="WP_157185590.1">
    <property type="nucleotide sequence ID" value="NZ_JACHIT010000001.1"/>
</dbReference>
<evidence type="ECO:0000313" key="2">
    <source>
        <dbReference type="Proteomes" id="UP000540412"/>
    </source>
</evidence>
<protein>
    <submittedName>
        <fullName evidence="1">Uncharacterized protein</fullName>
    </submittedName>
</protein>
<dbReference type="AlphaFoldDB" id="A0A7W9UGK7"/>
<comment type="caution">
    <text evidence="1">The sequence shown here is derived from an EMBL/GenBank/DDBJ whole genome shotgun (WGS) entry which is preliminary data.</text>
</comment>
<dbReference type="Proteomes" id="UP000540412">
    <property type="component" value="Unassembled WGS sequence"/>
</dbReference>
<name>A0A7W9UGK7_9NOCA</name>
<dbReference type="EMBL" id="JACHIT010000001">
    <property type="protein sequence ID" value="MBB5911775.1"/>
    <property type="molecule type" value="Genomic_DNA"/>
</dbReference>
<evidence type="ECO:0000313" key="1">
    <source>
        <dbReference type="EMBL" id="MBB5911775.1"/>
    </source>
</evidence>
<keyword evidence="2" id="KW-1185">Reference proteome</keyword>
<proteinExistence type="predicted"/>
<gene>
    <name evidence="1" type="ORF">BJY24_000642</name>
</gene>
<reference evidence="1 2" key="1">
    <citation type="submission" date="2020-08" db="EMBL/GenBank/DDBJ databases">
        <title>Sequencing the genomes of 1000 actinobacteria strains.</title>
        <authorList>
            <person name="Klenk H.-P."/>
        </authorList>
    </citation>
    <scope>NUCLEOTIDE SEQUENCE [LARGE SCALE GENOMIC DNA]</scope>
    <source>
        <strain evidence="1 2">DSM 43582</strain>
    </source>
</reference>